<keyword evidence="2" id="KW-1185">Reference proteome</keyword>
<evidence type="ECO:0000313" key="1">
    <source>
        <dbReference type="EMBL" id="UXZ97506.1"/>
    </source>
</evidence>
<name>A0ABY6FIU4_9PSED</name>
<sequence>MTAIYLIDAAGALAGPIMLPVVPGIGIQIPSNAIELPKAPPTPEIGHILAVINGEVIAVSDNRGEVFSTTTGIQEEWTALGELPEGYTTEPRPDSFHVWRDGGWHLDEEALTASKVAEMLTSRDDKLRLSTLRIAPLQDAHDLGESTETEESLLISWKRYRIALNRIEQQPGYPADVDWPMPPDALDSE</sequence>
<reference evidence="1" key="1">
    <citation type="submission" date="2021-08" db="EMBL/GenBank/DDBJ databases">
        <title>Complete genome sequence of Pseudomonas phytophila.</title>
        <authorList>
            <person name="Weir B.S."/>
            <person name="Templeton M.D."/>
            <person name="Arshed S."/>
            <person name="Andersen M.T."/>
            <person name="Jayaraman J."/>
        </authorList>
    </citation>
    <scope>NUCLEOTIDE SEQUENCE</scope>
    <source>
        <strain evidence="1">ICMP 23753</strain>
    </source>
</reference>
<protein>
    <submittedName>
        <fullName evidence="1">Tail fiber assembly protein</fullName>
    </submittedName>
</protein>
<organism evidence="1 2">
    <name type="scientific">Pseudomonas phytophila</name>
    <dbReference type="NCBI Taxonomy" id="2867264"/>
    <lineage>
        <taxon>Bacteria</taxon>
        <taxon>Pseudomonadati</taxon>
        <taxon>Pseudomonadota</taxon>
        <taxon>Gammaproteobacteria</taxon>
        <taxon>Pseudomonadales</taxon>
        <taxon>Pseudomonadaceae</taxon>
        <taxon>Pseudomonas</taxon>
    </lineage>
</organism>
<dbReference type="InterPro" id="IPR003458">
    <property type="entry name" value="Phage_T4_Gp38_tail_assem"/>
</dbReference>
<evidence type="ECO:0000313" key="2">
    <source>
        <dbReference type="Proteomes" id="UP001063228"/>
    </source>
</evidence>
<gene>
    <name evidence="1" type="ORF">K3169_06325</name>
</gene>
<dbReference type="Proteomes" id="UP001063228">
    <property type="component" value="Chromosome"/>
</dbReference>
<dbReference type="EMBL" id="CP081201">
    <property type="protein sequence ID" value="UXZ97506.1"/>
    <property type="molecule type" value="Genomic_DNA"/>
</dbReference>
<dbReference type="Pfam" id="PF02413">
    <property type="entry name" value="Caudo_TAP"/>
    <property type="match status" value="1"/>
</dbReference>
<accession>A0ABY6FIU4</accession>
<dbReference type="RefSeq" id="WP_263270650.1">
    <property type="nucleotide sequence ID" value="NZ_CP081201.1"/>
</dbReference>
<proteinExistence type="predicted"/>